<feature type="transmembrane region" description="Helical" evidence="1">
    <location>
        <begin position="40"/>
        <end position="57"/>
    </location>
</feature>
<keyword evidence="1" id="KW-1133">Transmembrane helix</keyword>
<feature type="transmembrane region" description="Helical" evidence="1">
    <location>
        <begin position="69"/>
        <end position="88"/>
    </location>
</feature>
<dbReference type="SUPFAM" id="SSF81442">
    <property type="entry name" value="Cytochrome c oxidase subunit I-like"/>
    <property type="match status" value="1"/>
</dbReference>
<evidence type="ECO:0000256" key="1">
    <source>
        <dbReference type="SAM" id="Phobius"/>
    </source>
</evidence>
<keyword evidence="1" id="KW-0812">Transmembrane</keyword>
<keyword evidence="3" id="KW-1185">Reference proteome</keyword>
<dbReference type="Gene3D" id="1.20.210.10">
    <property type="entry name" value="Cytochrome c oxidase-like, subunit I domain"/>
    <property type="match status" value="1"/>
</dbReference>
<reference evidence="2 3" key="1">
    <citation type="submission" date="2023-10" db="EMBL/GenBank/DDBJ databases">
        <title>Virgibacillus halophilus 5B73C genome.</title>
        <authorList>
            <person name="Miliotis G."/>
            <person name="Sengupta P."/>
            <person name="Hameed A."/>
            <person name="Chuvochina M."/>
            <person name="Mcdonagh F."/>
            <person name="Simpson A.C."/>
            <person name="Singh N.K."/>
            <person name="Rekha P.D."/>
            <person name="Raman K."/>
            <person name="Hugenholtz P."/>
            <person name="Venkateswaran K."/>
        </authorList>
    </citation>
    <scope>NUCLEOTIDE SEQUENCE [LARGE SCALE GENOMIC DNA]</scope>
    <source>
        <strain evidence="2 3">5B73C</strain>
    </source>
</reference>
<comment type="caution">
    <text evidence="2">The sequence shown here is derived from an EMBL/GenBank/DDBJ whole genome shotgun (WGS) entry which is preliminary data.</text>
</comment>
<dbReference type="InterPro" id="IPR036927">
    <property type="entry name" value="Cyt_c_oxase-like_su1_sf"/>
</dbReference>
<organism evidence="2 3">
    <name type="scientific">Tigheibacillus halophilus</name>
    <dbReference type="NCBI Taxonomy" id="361280"/>
    <lineage>
        <taxon>Bacteria</taxon>
        <taxon>Bacillati</taxon>
        <taxon>Bacillota</taxon>
        <taxon>Bacilli</taxon>
        <taxon>Bacillales</taxon>
        <taxon>Bacillaceae</taxon>
        <taxon>Tigheibacillus</taxon>
    </lineage>
</organism>
<evidence type="ECO:0000313" key="2">
    <source>
        <dbReference type="EMBL" id="MDY0393334.1"/>
    </source>
</evidence>
<proteinExistence type="predicted"/>
<dbReference type="EMBL" id="JAWDIP010000003">
    <property type="protein sequence ID" value="MDY0393334.1"/>
    <property type="molecule type" value="Genomic_DNA"/>
</dbReference>
<name>A0ABU5C279_9BACI</name>
<accession>A0ABU5C279</accession>
<feature type="transmembrane region" description="Helical" evidence="1">
    <location>
        <begin position="12"/>
        <end position="34"/>
    </location>
</feature>
<keyword evidence="1" id="KW-0472">Membrane</keyword>
<evidence type="ECO:0000313" key="3">
    <source>
        <dbReference type="Proteomes" id="UP001281447"/>
    </source>
</evidence>
<dbReference type="RefSeq" id="WP_390356681.1">
    <property type="nucleotide sequence ID" value="NZ_JBHUIZ010000013.1"/>
</dbReference>
<dbReference type="Proteomes" id="UP001281447">
    <property type="component" value="Unassembled WGS sequence"/>
</dbReference>
<feature type="transmembrane region" description="Helical" evidence="1">
    <location>
        <begin position="94"/>
        <end position="117"/>
    </location>
</feature>
<sequence>MGKTLIKISVIYFALGVSFGLYMSAVHIFDLATIHVHLNLLGWVSLALAGIIYQIFPNLAKTKLAHFHFWLHNIGLPIMMLSIAFAILGAGGFFFITATIGGVITVLGIFCFSINIASHL</sequence>
<protein>
    <submittedName>
        <fullName evidence="2">Cytochrome-c oxidase</fullName>
    </submittedName>
</protein>
<gene>
    <name evidence="2" type="ORF">RWE15_01470</name>
</gene>